<dbReference type="Gene3D" id="1.10.600.10">
    <property type="entry name" value="Farnesyl Diphosphate Synthase"/>
    <property type="match status" value="1"/>
</dbReference>
<keyword evidence="4" id="KW-0479">Metal-binding</keyword>
<evidence type="ECO:0000313" key="7">
    <source>
        <dbReference type="EMBL" id="MBP1926543.1"/>
    </source>
</evidence>
<protein>
    <submittedName>
        <fullName evidence="7">Heptaprenyl diphosphate synthase</fullName>
        <ecNumber evidence="7">2.5.1.30</ecNumber>
    </submittedName>
</protein>
<evidence type="ECO:0000256" key="2">
    <source>
        <dbReference type="ARBA" id="ARBA00006706"/>
    </source>
</evidence>
<evidence type="ECO:0000256" key="3">
    <source>
        <dbReference type="ARBA" id="ARBA00022679"/>
    </source>
</evidence>
<evidence type="ECO:0000256" key="4">
    <source>
        <dbReference type="ARBA" id="ARBA00022723"/>
    </source>
</evidence>
<name>A0ABS4GFS5_9FIRM</name>
<dbReference type="PANTHER" id="PTHR12001:SF69">
    <property type="entry name" value="ALL TRANS-POLYPRENYL-DIPHOSPHATE SYNTHASE PDSS1"/>
    <property type="match status" value="1"/>
</dbReference>
<dbReference type="SUPFAM" id="SSF48576">
    <property type="entry name" value="Terpenoid synthases"/>
    <property type="match status" value="1"/>
</dbReference>
<evidence type="ECO:0000256" key="1">
    <source>
        <dbReference type="ARBA" id="ARBA00001946"/>
    </source>
</evidence>
<dbReference type="PANTHER" id="PTHR12001">
    <property type="entry name" value="GERANYLGERANYL PYROPHOSPHATE SYNTHASE"/>
    <property type="match status" value="1"/>
</dbReference>
<gene>
    <name evidence="7" type="ORF">J2Z76_002412</name>
</gene>
<dbReference type="Pfam" id="PF00348">
    <property type="entry name" value="polyprenyl_synt"/>
    <property type="match status" value="1"/>
</dbReference>
<dbReference type="EC" id="2.5.1.30" evidence="7"/>
<dbReference type="SFLD" id="SFLDS00005">
    <property type="entry name" value="Isoprenoid_Synthase_Type_I"/>
    <property type="match status" value="1"/>
</dbReference>
<sequence>MTNKDIKTKENIDNVKLIKYDDAIKLVKKEVDSVLSSSPRVIRGYTEHLMGSNGKFIRAISLIACAEDIDGLVHPNAIKFAASIELLHLATLVHDDIIDNANLRRGSVTLQKKYGKRTAVICGDYLLAVSLKLAASINNKEDYLELDMPDYITKICVGELSQHINNYNLDLSVYRYLKIISGKTAALFEASFYAGAVLCETDKVKINKYKELGRYIGMIFQLTDDCMDFETTEDVAKKPVQSDYEQGVVTLPLIYTFKNMLGFKEKARNKEVTRDDINKAVVKSGGLNYTHLLSKKYYNKALGLINELEITPSKKGRLIAILNKSFRVL</sequence>
<dbReference type="PROSITE" id="PS00723">
    <property type="entry name" value="POLYPRENYL_SYNTHASE_1"/>
    <property type="match status" value="1"/>
</dbReference>
<reference evidence="7 8" key="1">
    <citation type="submission" date="2021-03" db="EMBL/GenBank/DDBJ databases">
        <title>Genomic Encyclopedia of Type Strains, Phase IV (KMG-IV): sequencing the most valuable type-strain genomes for metagenomic binning, comparative biology and taxonomic classification.</title>
        <authorList>
            <person name="Goeker M."/>
        </authorList>
    </citation>
    <scope>NUCLEOTIDE SEQUENCE [LARGE SCALE GENOMIC DNA]</scope>
    <source>
        <strain evidence="7 8">DSM 24004</strain>
    </source>
</reference>
<dbReference type="EMBL" id="JAGGKS010000007">
    <property type="protein sequence ID" value="MBP1926543.1"/>
    <property type="molecule type" value="Genomic_DNA"/>
</dbReference>
<dbReference type="Proteomes" id="UP001519342">
    <property type="component" value="Unassembled WGS sequence"/>
</dbReference>
<keyword evidence="3 6" id="KW-0808">Transferase</keyword>
<evidence type="ECO:0000256" key="6">
    <source>
        <dbReference type="RuleBase" id="RU004466"/>
    </source>
</evidence>
<dbReference type="InterPro" id="IPR033749">
    <property type="entry name" value="Polyprenyl_synt_CS"/>
</dbReference>
<evidence type="ECO:0000313" key="8">
    <source>
        <dbReference type="Proteomes" id="UP001519342"/>
    </source>
</evidence>
<comment type="caution">
    <text evidence="7">The sequence shown here is derived from an EMBL/GenBank/DDBJ whole genome shotgun (WGS) entry which is preliminary data.</text>
</comment>
<dbReference type="InterPro" id="IPR008949">
    <property type="entry name" value="Isoprenoid_synthase_dom_sf"/>
</dbReference>
<dbReference type="InterPro" id="IPR000092">
    <property type="entry name" value="Polyprenyl_synt"/>
</dbReference>
<keyword evidence="8" id="KW-1185">Reference proteome</keyword>
<dbReference type="RefSeq" id="WP_209512280.1">
    <property type="nucleotide sequence ID" value="NZ_JAGGKS010000007.1"/>
</dbReference>
<dbReference type="GO" id="GO:0000010">
    <property type="term" value="F:heptaprenyl diphosphate synthase activity"/>
    <property type="evidence" value="ECO:0007669"/>
    <property type="project" value="UniProtKB-EC"/>
</dbReference>
<comment type="similarity">
    <text evidence="2 6">Belongs to the FPP/GGPP synthase family.</text>
</comment>
<proteinExistence type="inferred from homology"/>
<evidence type="ECO:0000256" key="5">
    <source>
        <dbReference type="ARBA" id="ARBA00022842"/>
    </source>
</evidence>
<dbReference type="CDD" id="cd00685">
    <property type="entry name" value="Trans_IPPS_HT"/>
    <property type="match status" value="1"/>
</dbReference>
<comment type="cofactor">
    <cofactor evidence="1">
        <name>Mg(2+)</name>
        <dbReference type="ChEBI" id="CHEBI:18420"/>
    </cofactor>
</comment>
<accession>A0ABS4GFS5</accession>
<organism evidence="7 8">
    <name type="scientific">Sedimentibacter acidaminivorans</name>
    <dbReference type="NCBI Taxonomy" id="913099"/>
    <lineage>
        <taxon>Bacteria</taxon>
        <taxon>Bacillati</taxon>
        <taxon>Bacillota</taxon>
        <taxon>Tissierellia</taxon>
        <taxon>Sedimentibacter</taxon>
    </lineage>
</organism>
<keyword evidence="5" id="KW-0460">Magnesium</keyword>